<evidence type="ECO:0008006" key="7">
    <source>
        <dbReference type="Google" id="ProtNLM"/>
    </source>
</evidence>
<evidence type="ECO:0000259" key="3">
    <source>
        <dbReference type="Pfam" id="PF04782"/>
    </source>
</evidence>
<dbReference type="Pfam" id="PF04782">
    <property type="entry name" value="DUF632"/>
    <property type="match status" value="1"/>
</dbReference>
<dbReference type="OMA" id="WIKLTDC"/>
<dbReference type="Proteomes" id="UP000238479">
    <property type="component" value="Chromosome 5"/>
</dbReference>
<feature type="coiled-coil region" evidence="1">
    <location>
        <begin position="309"/>
        <end position="336"/>
    </location>
</feature>
<evidence type="ECO:0000313" key="5">
    <source>
        <dbReference type="EMBL" id="PRQ29596.1"/>
    </source>
</evidence>
<proteinExistence type="predicted"/>
<evidence type="ECO:0000313" key="6">
    <source>
        <dbReference type="Proteomes" id="UP000238479"/>
    </source>
</evidence>
<accession>A0A2P6Q5Y7</accession>
<dbReference type="InterPro" id="IPR006867">
    <property type="entry name" value="DUF632"/>
</dbReference>
<feature type="region of interest" description="Disordered" evidence="2">
    <location>
        <begin position="599"/>
        <end position="620"/>
    </location>
</feature>
<dbReference type="PANTHER" id="PTHR21450:SF21">
    <property type="entry name" value="REDUCTASE SUBUNIT C, PUTATIVE (DUF630 AND DUF632)-RELATED"/>
    <property type="match status" value="1"/>
</dbReference>
<dbReference type="PANTHER" id="PTHR21450">
    <property type="entry name" value="PROTEIN ALTERED PHOSPHATE STARVATION RESPONSE 1"/>
    <property type="match status" value="1"/>
</dbReference>
<sequence>MGGVASRINKEEKVRVCKERRKLMKQLVRFRGEFADAQLVYLRALRNTGATLRQFTESESLELETTTYGLPPSPPPPLPPSPPPPPPLSPDLRKLDNDRKEEAGLEKSREIMEDDVSTPPDSSSWDIFGLSSPHYQRHDETVEPHDEEKWAETNSEFVEDEQEEETVANVVSMLPKKLQLEESVEDNSSTMRWPYPKDSADTTMVLWKSKRTLESIAKELDDYFLKSSAGLKEIAILMEIKGRDTVLLQSTYENKRKRCNSAKVFSALSWSRSARALQYSRDAVESSGPSEPCRPGAHCITLRKLYEAENKLYKEIKEEELTKLEYERKSKLLQKQEDENLDCSKSEKTRFSVESLEADILCLQQSISSTRFSIVKLIDDELYPQLCTLISGLLHIWRTMHECHQVQNFVSQQLNNLTDIHKIDLSTTYHCQAAIQLKSEVSCWNNSFSEAIKSQQEYVRTLCRWIQLIDNPVDDHPQSLYSSAVRCLCDQWQLALDRSPSKEAAEAIKSLLSAIHRICLQQEEEHNLQKKSEKLEKRLQKELYSLADLEKKMELSFTDGDACSDLGPKHPFTIKRDKTEALKKQVEIEKARYHNAVQGIEAISSDTKPAESSDGEVQTL</sequence>
<feature type="compositionally biased region" description="Pro residues" evidence="2">
    <location>
        <begin position="71"/>
        <end position="89"/>
    </location>
</feature>
<dbReference type="AlphaFoldDB" id="A0A2P6Q5Y7"/>
<dbReference type="InterPro" id="IPR006868">
    <property type="entry name" value="DUF630"/>
</dbReference>
<dbReference type="Gramene" id="PRQ29596">
    <property type="protein sequence ID" value="PRQ29596"/>
    <property type="gene ID" value="RchiOBHm_Chr5g0015541"/>
</dbReference>
<comment type="caution">
    <text evidence="5">The sequence shown here is derived from an EMBL/GenBank/DDBJ whole genome shotgun (WGS) entry which is preliminary data.</text>
</comment>
<dbReference type="STRING" id="74649.A0A2P6Q5Y7"/>
<dbReference type="EMBL" id="PDCK01000043">
    <property type="protein sequence ID" value="PRQ29596.1"/>
    <property type="molecule type" value="Genomic_DNA"/>
</dbReference>
<reference evidence="5 6" key="1">
    <citation type="journal article" date="2018" name="Nat. Genet.">
        <title>The Rosa genome provides new insights in the design of modern roses.</title>
        <authorList>
            <person name="Bendahmane M."/>
        </authorList>
    </citation>
    <scope>NUCLEOTIDE SEQUENCE [LARGE SCALE GENOMIC DNA]</scope>
    <source>
        <strain evidence="6">cv. Old Blush</strain>
    </source>
</reference>
<evidence type="ECO:0000256" key="1">
    <source>
        <dbReference type="SAM" id="Coils"/>
    </source>
</evidence>
<protein>
    <recommendedName>
        <fullName evidence="7">DUF632 domain-containing protein</fullName>
    </recommendedName>
</protein>
<keyword evidence="1" id="KW-0175">Coiled coil</keyword>
<feature type="compositionally biased region" description="Basic and acidic residues" evidence="2">
    <location>
        <begin position="91"/>
        <end position="111"/>
    </location>
</feature>
<feature type="domain" description="DUF630" evidence="4">
    <location>
        <begin position="1"/>
        <end position="59"/>
    </location>
</feature>
<name>A0A2P6Q5Y7_ROSCH</name>
<dbReference type="Pfam" id="PF04783">
    <property type="entry name" value="DUF630"/>
    <property type="match status" value="1"/>
</dbReference>
<organism evidence="5 6">
    <name type="scientific">Rosa chinensis</name>
    <name type="common">China rose</name>
    <dbReference type="NCBI Taxonomy" id="74649"/>
    <lineage>
        <taxon>Eukaryota</taxon>
        <taxon>Viridiplantae</taxon>
        <taxon>Streptophyta</taxon>
        <taxon>Embryophyta</taxon>
        <taxon>Tracheophyta</taxon>
        <taxon>Spermatophyta</taxon>
        <taxon>Magnoliopsida</taxon>
        <taxon>eudicotyledons</taxon>
        <taxon>Gunneridae</taxon>
        <taxon>Pentapetalae</taxon>
        <taxon>rosids</taxon>
        <taxon>fabids</taxon>
        <taxon>Rosales</taxon>
        <taxon>Rosaceae</taxon>
        <taxon>Rosoideae</taxon>
        <taxon>Rosoideae incertae sedis</taxon>
        <taxon>Rosa</taxon>
    </lineage>
</organism>
<evidence type="ECO:0000256" key="2">
    <source>
        <dbReference type="SAM" id="MobiDB-lite"/>
    </source>
</evidence>
<feature type="region of interest" description="Disordered" evidence="2">
    <location>
        <begin position="58"/>
        <end position="123"/>
    </location>
</feature>
<keyword evidence="6" id="KW-1185">Reference proteome</keyword>
<evidence type="ECO:0000259" key="4">
    <source>
        <dbReference type="Pfam" id="PF04783"/>
    </source>
</evidence>
<gene>
    <name evidence="5" type="ORF">RchiOBHm_Chr5g0015541</name>
</gene>
<feature type="domain" description="DUF632" evidence="3">
    <location>
        <begin position="213"/>
        <end position="516"/>
    </location>
</feature>